<dbReference type="Proteomes" id="UP000520767">
    <property type="component" value="Unassembled WGS sequence"/>
</dbReference>
<dbReference type="Pfam" id="PF07859">
    <property type="entry name" value="Abhydrolase_3"/>
    <property type="match status" value="1"/>
</dbReference>
<dbReference type="InterPro" id="IPR050300">
    <property type="entry name" value="GDXG_lipolytic_enzyme"/>
</dbReference>
<feature type="domain" description="Alpha/beta hydrolase fold-3" evidence="3">
    <location>
        <begin position="74"/>
        <end position="278"/>
    </location>
</feature>
<evidence type="ECO:0000313" key="4">
    <source>
        <dbReference type="EMBL" id="MBB4906090.1"/>
    </source>
</evidence>
<dbReference type="Gene3D" id="3.40.50.1820">
    <property type="entry name" value="alpha/beta hydrolase"/>
    <property type="match status" value="1"/>
</dbReference>
<evidence type="ECO:0000256" key="1">
    <source>
        <dbReference type="ARBA" id="ARBA00010515"/>
    </source>
</evidence>
<evidence type="ECO:0000313" key="5">
    <source>
        <dbReference type="Proteomes" id="UP000520767"/>
    </source>
</evidence>
<gene>
    <name evidence="4" type="ORF">FHR82_002307</name>
</gene>
<dbReference type="InterPro" id="IPR013094">
    <property type="entry name" value="AB_hydrolase_3"/>
</dbReference>
<accession>A0A7W7VDK9</accession>
<organism evidence="4 5">
    <name type="scientific">Actinophytocola algeriensis</name>
    <dbReference type="NCBI Taxonomy" id="1768010"/>
    <lineage>
        <taxon>Bacteria</taxon>
        <taxon>Bacillati</taxon>
        <taxon>Actinomycetota</taxon>
        <taxon>Actinomycetes</taxon>
        <taxon>Pseudonocardiales</taxon>
        <taxon>Pseudonocardiaceae</taxon>
    </lineage>
</organism>
<proteinExistence type="inferred from homology"/>
<keyword evidence="2" id="KW-0378">Hydrolase</keyword>
<protein>
    <submittedName>
        <fullName evidence="4">Acetyl esterase/lipase</fullName>
    </submittedName>
</protein>
<name>A0A7W7VDK9_9PSEU</name>
<evidence type="ECO:0000259" key="3">
    <source>
        <dbReference type="Pfam" id="PF07859"/>
    </source>
</evidence>
<dbReference type="InterPro" id="IPR029058">
    <property type="entry name" value="AB_hydrolase_fold"/>
</dbReference>
<comment type="caution">
    <text evidence="4">The sequence shown here is derived from an EMBL/GenBank/DDBJ whole genome shotgun (WGS) entry which is preliminary data.</text>
</comment>
<dbReference type="SUPFAM" id="SSF53474">
    <property type="entry name" value="alpha/beta-Hydrolases"/>
    <property type="match status" value="1"/>
</dbReference>
<comment type="similarity">
    <text evidence="1">Belongs to the 'GDXG' lipolytic enzyme family.</text>
</comment>
<dbReference type="PROSITE" id="PS01173">
    <property type="entry name" value="LIPASE_GDXG_HIS"/>
    <property type="match status" value="1"/>
</dbReference>
<dbReference type="AlphaFoldDB" id="A0A7W7VDK9"/>
<dbReference type="GO" id="GO:0016787">
    <property type="term" value="F:hydrolase activity"/>
    <property type="evidence" value="ECO:0007669"/>
    <property type="project" value="UniProtKB-KW"/>
</dbReference>
<dbReference type="EMBL" id="JACHJQ010000002">
    <property type="protein sequence ID" value="MBB4906090.1"/>
    <property type="molecule type" value="Genomic_DNA"/>
</dbReference>
<dbReference type="InterPro" id="IPR002168">
    <property type="entry name" value="Lipase_GDXG_HIS_AS"/>
</dbReference>
<sequence length="305" mass="32753">MASKNDWLTEHYRMVNAAFAQNPPISLEESRDLNEHWGDATTEPGGVDYVEVDAGGVPAMWATPKGSAADRVLLSLHGGGFIGGSMYTHRKMFAHIAKMAGARALIVDYRLTPEHQHPAQVNDTTAAYSWLLDQGISAEHIAVTGDSAGGGLSILTMLHARDRGLPVAAAVMPLSPWFDIENGGETRTTNVMTDSIFGGETPMNLGFLSQILLGEHGDPTDPAINALYADLSGLPPVYIQASGTEMILDDGLRLAALAEKEGVEVKVEIFDGQEHTWQMGAGRSPAADEAIRKLAEWVRPRLGLD</sequence>
<dbReference type="RefSeq" id="WP_184810215.1">
    <property type="nucleotide sequence ID" value="NZ_JACHJQ010000002.1"/>
</dbReference>
<keyword evidence="5" id="KW-1185">Reference proteome</keyword>
<dbReference type="PANTHER" id="PTHR48081:SF8">
    <property type="entry name" value="ALPHA_BETA HYDROLASE FOLD-3 DOMAIN-CONTAINING PROTEIN-RELATED"/>
    <property type="match status" value="1"/>
</dbReference>
<reference evidence="4 5" key="1">
    <citation type="submission" date="2020-08" db="EMBL/GenBank/DDBJ databases">
        <title>Genomic Encyclopedia of Type Strains, Phase III (KMG-III): the genomes of soil and plant-associated and newly described type strains.</title>
        <authorList>
            <person name="Whitman W."/>
        </authorList>
    </citation>
    <scope>NUCLEOTIDE SEQUENCE [LARGE SCALE GENOMIC DNA]</scope>
    <source>
        <strain evidence="4 5">CECT 8960</strain>
    </source>
</reference>
<dbReference type="PANTHER" id="PTHR48081">
    <property type="entry name" value="AB HYDROLASE SUPERFAMILY PROTEIN C4A8.06C"/>
    <property type="match status" value="1"/>
</dbReference>
<evidence type="ECO:0000256" key="2">
    <source>
        <dbReference type="ARBA" id="ARBA00022801"/>
    </source>
</evidence>